<dbReference type="PANTHER" id="PTHR44757:SF2">
    <property type="entry name" value="BIOFILM ARCHITECTURE MAINTENANCE PROTEIN MBAA"/>
    <property type="match status" value="1"/>
</dbReference>
<evidence type="ECO:0000259" key="2">
    <source>
        <dbReference type="PROSITE" id="PS50883"/>
    </source>
</evidence>
<dbReference type="SMART" id="SM00267">
    <property type="entry name" value="GGDEF"/>
    <property type="match status" value="1"/>
</dbReference>
<feature type="transmembrane region" description="Helical" evidence="1">
    <location>
        <begin position="46"/>
        <end position="70"/>
    </location>
</feature>
<keyword evidence="6" id="KW-1185">Reference proteome</keyword>
<evidence type="ECO:0000256" key="1">
    <source>
        <dbReference type="PROSITE-ProRule" id="PRU00244"/>
    </source>
</evidence>
<comment type="caution">
    <text evidence="5">The sequence shown here is derived from an EMBL/GenBank/DDBJ whole genome shotgun (WGS) entry which is preliminary data.</text>
</comment>
<dbReference type="CDD" id="cd01948">
    <property type="entry name" value="EAL"/>
    <property type="match status" value="1"/>
</dbReference>
<reference evidence="6" key="1">
    <citation type="submission" date="2015-07" db="EMBL/GenBank/DDBJ databases">
        <title>Discovery of a poly(ethylene terephthalate assimilation.</title>
        <authorList>
            <person name="Yoshida S."/>
            <person name="Hiraga K."/>
            <person name="Takehana T."/>
            <person name="Taniguchi I."/>
            <person name="Yamaji H."/>
            <person name="Maeda Y."/>
            <person name="Toyohara K."/>
            <person name="Miyamoto K."/>
            <person name="Kimura Y."/>
            <person name="Oda K."/>
        </authorList>
    </citation>
    <scope>NUCLEOTIDE SEQUENCE [LARGE SCALE GENOMIC DNA]</scope>
    <source>
        <strain evidence="6">NBRC 110686 / TISTR 2288 / 201-F6</strain>
    </source>
</reference>
<dbReference type="Gene3D" id="3.20.20.450">
    <property type="entry name" value="EAL domain"/>
    <property type="match status" value="1"/>
</dbReference>
<dbReference type="Proteomes" id="UP000037660">
    <property type="component" value="Unassembled WGS sequence"/>
</dbReference>
<evidence type="ECO:0000259" key="3">
    <source>
        <dbReference type="PROSITE" id="PS50887"/>
    </source>
</evidence>
<dbReference type="STRING" id="1547922.ISF6_1866"/>
<protein>
    <submittedName>
        <fullName evidence="5">Diguanylate cyclase/phosphodiesterase with PAS/PAC sensor(S)</fullName>
    </submittedName>
</protein>
<dbReference type="RefSeq" id="WP_082368242.1">
    <property type="nucleotide sequence ID" value="NZ_BBYR01000030.1"/>
</dbReference>
<dbReference type="PROSITE" id="PS50924">
    <property type="entry name" value="MHYT"/>
    <property type="match status" value="1"/>
</dbReference>
<dbReference type="PROSITE" id="PS50883">
    <property type="entry name" value="EAL"/>
    <property type="match status" value="1"/>
</dbReference>
<dbReference type="Pfam" id="PF03707">
    <property type="entry name" value="MHYT"/>
    <property type="match status" value="2"/>
</dbReference>
<dbReference type="GO" id="GO:0016020">
    <property type="term" value="C:membrane"/>
    <property type="evidence" value="ECO:0007669"/>
    <property type="project" value="UniProtKB-UniRule"/>
</dbReference>
<dbReference type="InterPro" id="IPR001633">
    <property type="entry name" value="EAL_dom"/>
</dbReference>
<feature type="transmembrane region" description="Helical" evidence="1">
    <location>
        <begin position="177"/>
        <end position="197"/>
    </location>
</feature>
<gene>
    <name evidence="5" type="ORF">ISF6_1866</name>
</gene>
<feature type="domain" description="MHYT" evidence="4">
    <location>
        <begin position="10"/>
        <end position="204"/>
    </location>
</feature>
<dbReference type="InterPro" id="IPR005330">
    <property type="entry name" value="MHYT_dom"/>
</dbReference>
<evidence type="ECO:0000313" key="5">
    <source>
        <dbReference type="EMBL" id="GAP36026.1"/>
    </source>
</evidence>
<dbReference type="PANTHER" id="PTHR44757">
    <property type="entry name" value="DIGUANYLATE CYCLASE DGCP"/>
    <property type="match status" value="1"/>
</dbReference>
<dbReference type="OrthoDB" id="9813903at2"/>
<dbReference type="AlphaFoldDB" id="A0A0K8P065"/>
<dbReference type="InterPro" id="IPR029787">
    <property type="entry name" value="Nucleotide_cyclase"/>
</dbReference>
<dbReference type="SMART" id="SM00052">
    <property type="entry name" value="EAL"/>
    <property type="match status" value="1"/>
</dbReference>
<proteinExistence type="predicted"/>
<evidence type="ECO:0000313" key="6">
    <source>
        <dbReference type="Proteomes" id="UP000037660"/>
    </source>
</evidence>
<keyword evidence="1" id="KW-1133">Transmembrane helix</keyword>
<dbReference type="NCBIfam" id="TIGR00254">
    <property type="entry name" value="GGDEF"/>
    <property type="match status" value="1"/>
</dbReference>
<feature type="domain" description="GGDEF" evidence="3">
    <location>
        <begin position="311"/>
        <end position="444"/>
    </location>
</feature>
<feature type="transmembrane region" description="Helical" evidence="1">
    <location>
        <begin position="12"/>
        <end position="34"/>
    </location>
</feature>
<dbReference type="SUPFAM" id="SSF55073">
    <property type="entry name" value="Nucleotide cyclase"/>
    <property type="match status" value="1"/>
</dbReference>
<keyword evidence="1" id="KW-0812">Transmembrane</keyword>
<dbReference type="CDD" id="cd01949">
    <property type="entry name" value="GGDEF"/>
    <property type="match status" value="1"/>
</dbReference>
<dbReference type="PROSITE" id="PS50887">
    <property type="entry name" value="GGDEF"/>
    <property type="match status" value="1"/>
</dbReference>
<evidence type="ECO:0000259" key="4">
    <source>
        <dbReference type="PROSITE" id="PS50924"/>
    </source>
</evidence>
<organism evidence="5 6">
    <name type="scientific">Piscinibacter sakaiensis</name>
    <name type="common">Ideonella sakaiensis</name>
    <dbReference type="NCBI Taxonomy" id="1547922"/>
    <lineage>
        <taxon>Bacteria</taxon>
        <taxon>Pseudomonadati</taxon>
        <taxon>Pseudomonadota</taxon>
        <taxon>Betaproteobacteria</taxon>
        <taxon>Burkholderiales</taxon>
        <taxon>Sphaerotilaceae</taxon>
        <taxon>Piscinibacter</taxon>
    </lineage>
</organism>
<reference evidence="5 6" key="2">
    <citation type="journal article" date="2016" name="Science">
        <title>A bacterium that degrades and assimilates poly(ethylene terephthalate).</title>
        <authorList>
            <person name="Yoshida S."/>
            <person name="Hiraga K."/>
            <person name="Takehana T."/>
            <person name="Taniguchi I."/>
            <person name="Yamaji H."/>
            <person name="Maeda Y."/>
            <person name="Toyohara K."/>
            <person name="Miyamoto K."/>
            <person name="Kimura Y."/>
            <person name="Oda K."/>
        </authorList>
    </citation>
    <scope>NUCLEOTIDE SEQUENCE [LARGE SCALE GENOMIC DNA]</scope>
    <source>
        <strain evidence="6">NBRC 110686 / TISTR 2288 / 201-F6</strain>
    </source>
</reference>
<feature type="transmembrane region" description="Helical" evidence="1">
    <location>
        <begin position="82"/>
        <end position="100"/>
    </location>
</feature>
<dbReference type="Pfam" id="PF00563">
    <property type="entry name" value="EAL"/>
    <property type="match status" value="1"/>
</dbReference>
<dbReference type="Gene3D" id="3.30.70.270">
    <property type="match status" value="1"/>
</dbReference>
<dbReference type="InterPro" id="IPR052155">
    <property type="entry name" value="Biofilm_reg_signaling"/>
</dbReference>
<dbReference type="SUPFAM" id="SSF141868">
    <property type="entry name" value="EAL domain-like"/>
    <property type="match status" value="1"/>
</dbReference>
<dbReference type="Pfam" id="PF00990">
    <property type="entry name" value="GGDEF"/>
    <property type="match status" value="1"/>
</dbReference>
<feature type="transmembrane region" description="Helical" evidence="1">
    <location>
        <begin position="145"/>
        <end position="165"/>
    </location>
</feature>
<dbReference type="FunFam" id="3.20.20.450:FF:000001">
    <property type="entry name" value="Cyclic di-GMP phosphodiesterase yahA"/>
    <property type="match status" value="1"/>
</dbReference>
<dbReference type="InterPro" id="IPR000160">
    <property type="entry name" value="GGDEF_dom"/>
</dbReference>
<dbReference type="EMBL" id="BBYR01000030">
    <property type="protein sequence ID" value="GAP36026.1"/>
    <property type="molecule type" value="Genomic_DNA"/>
</dbReference>
<dbReference type="InterPro" id="IPR035919">
    <property type="entry name" value="EAL_sf"/>
</dbReference>
<dbReference type="InterPro" id="IPR043128">
    <property type="entry name" value="Rev_trsase/Diguanyl_cyclase"/>
</dbReference>
<name>A0A0K8P065_PISS1</name>
<feature type="domain" description="EAL" evidence="2">
    <location>
        <begin position="453"/>
        <end position="706"/>
    </location>
</feature>
<feature type="transmembrane region" description="Helical" evidence="1">
    <location>
        <begin position="112"/>
        <end position="133"/>
    </location>
</feature>
<accession>A0A0K8P065</accession>
<sequence length="735" mass="78094">MKVAYLSGEYHGASIVAAYLIAVFASFVSFGLTQRVAGRGLRAQRLWWAAGSLVFGTGVWSMHFIAMLGFDLGIPVGYREGRTLLSWVVAVAAATVGLGIARRTVMTPGAHLLGSVVMAAGISAMHYIGMSALEFHPGVVWLPGRVVASVLIALVASAIALHFCFNLKRIRGPRAQRAKLAASLIMGAAICGLHYVGMSAMQVPMLAICLSADGLGGHPLSVIVATCATLIMGSALLSSHEADESSRRERALNVSLTRANDDLRSAHAALELVAFADPLTGLPNRAVFHDRMAHAIARIGERARAGTPADDELGLLHVDVDGFKAVNDSLGHEAGDVLLREIAARLRQAARQADTVSRMAGDQFVILVEGPQAALHGLQVARGVLSAFGRPFRLTGQDTTLSCSIGLALFPGDADRADRLVALADTAMRAAKAVGGSSFRRYDPGMGSGSLDPLLLGQELRLALARGELLLHYQPKVCARTGRLHGVEALVRWQHPERGLVSPGLFVPVAERFGLIGALGHWVLEEACRQAVAWREAGIACRVAVNVSPQQFRNPAMLSEVAEVIARSGMDPADLVCEITETALVESIGSTQRLLDALRAMGIGLSIDDFGTGYSSLAHLRAIPVQQLKIDKSFVDDIATSTDARALVEGIIQLAHALRLEVVAEGVETEAQWRTLQRAGCDVVQGYHIGRPMPADELRRWMAQRRVAPGAAVTAALPAAEAEAEADRQAAAARR</sequence>
<keyword evidence="1" id="KW-0472">Membrane</keyword>